<dbReference type="InterPro" id="IPR029063">
    <property type="entry name" value="SAM-dependent_MTases_sf"/>
</dbReference>
<dbReference type="Proteomes" id="UP000550714">
    <property type="component" value="Unassembled WGS sequence"/>
</dbReference>
<evidence type="ECO:0000256" key="5">
    <source>
        <dbReference type="ARBA" id="ARBA00023194"/>
    </source>
</evidence>
<sequence>MTDTQDVMRLLAAAEGSETTLRATVDDLGSARVATLLTGEVCFRARLDELGPRMSTPVRVILEFQCTDQSFPTMITVEGGGVRVGADQPAHLPVTVVSQDLYEAVRTVYGPRELAATVSQAVRWPEMAVMAAAGRPSEAVPTAFYPIVQRIIRSLSRSEHADLAELAAECGTDKWSALHRYPEHYNRHFGPLRERRLNVLEIGVGGFDETGLGAASLRMWKHYFPRAVLYGLDIADKSSLDEARIVTVRGDQSDRAALTALADQAGPFDIVIDDGSHVSADVLASFEFLFGQLNPNGLYVIEDLQTSYWKPMFSGDDYDLTDPKHTMGFIKTLLDGLHHQEFLHVDARAEQPTDHWIRGVHIYHNLCFIEKGPNVEESPFANLMRRWENTDQSSS</sequence>
<evidence type="ECO:0000256" key="3">
    <source>
        <dbReference type="ARBA" id="ARBA00022679"/>
    </source>
</evidence>
<dbReference type="SUPFAM" id="SSF53335">
    <property type="entry name" value="S-adenosyl-L-methionine-dependent methyltransferases"/>
    <property type="match status" value="1"/>
</dbReference>
<evidence type="ECO:0000259" key="6">
    <source>
        <dbReference type="Pfam" id="PF17843"/>
    </source>
</evidence>
<dbReference type="EC" id="2.1.1.305" evidence="7"/>
<keyword evidence="5" id="KW-0045">Antibiotic biosynthesis</keyword>
<dbReference type="Gene3D" id="3.40.50.150">
    <property type="entry name" value="Vaccinia Virus protein VP39"/>
    <property type="match status" value="1"/>
</dbReference>
<dbReference type="GO" id="GO:0032259">
    <property type="term" value="P:methylation"/>
    <property type="evidence" value="ECO:0007669"/>
    <property type="project" value="UniProtKB-KW"/>
</dbReference>
<dbReference type="GO" id="GO:0017000">
    <property type="term" value="P:antibiotic biosynthetic process"/>
    <property type="evidence" value="ECO:0007669"/>
    <property type="project" value="UniProtKB-KW"/>
</dbReference>
<organism evidence="7 8">
    <name type="scientific">Prauserella isguenensis</name>
    <dbReference type="NCBI Taxonomy" id="1470180"/>
    <lineage>
        <taxon>Bacteria</taxon>
        <taxon>Bacillati</taxon>
        <taxon>Actinomycetota</taxon>
        <taxon>Actinomycetes</taxon>
        <taxon>Pseudonocardiales</taxon>
        <taxon>Pseudonocardiaceae</taxon>
        <taxon>Prauserella</taxon>
    </lineage>
</organism>
<dbReference type="Pfam" id="PF17843">
    <property type="entry name" value="MycE_N"/>
    <property type="match status" value="1"/>
</dbReference>
<keyword evidence="2 7" id="KW-0489">Methyltransferase</keyword>
<comment type="caution">
    <text evidence="7">The sequence shown here is derived from an EMBL/GenBank/DDBJ whole genome shotgun (WGS) entry which is preliminary data.</text>
</comment>
<dbReference type="RefSeq" id="WP_183658639.1">
    <property type="nucleotide sequence ID" value="NZ_JACHWU010000007.1"/>
</dbReference>
<evidence type="ECO:0000256" key="1">
    <source>
        <dbReference type="ARBA" id="ARBA00004792"/>
    </source>
</evidence>
<dbReference type="InterPro" id="IPR040800">
    <property type="entry name" value="MycE_N"/>
</dbReference>
<evidence type="ECO:0000256" key="4">
    <source>
        <dbReference type="ARBA" id="ARBA00022691"/>
    </source>
</evidence>
<comment type="pathway">
    <text evidence="1">Antibiotic biosynthesis.</text>
</comment>
<reference evidence="7 8" key="1">
    <citation type="submission" date="2020-08" db="EMBL/GenBank/DDBJ databases">
        <title>Genomic Encyclopedia of Type Strains, Phase III (KMG-III): the genomes of soil and plant-associated and newly described type strains.</title>
        <authorList>
            <person name="Whitman W."/>
        </authorList>
    </citation>
    <scope>NUCLEOTIDE SEQUENCE [LARGE SCALE GENOMIC DNA]</scope>
    <source>
        <strain evidence="7 8">CECT 8577</strain>
    </source>
</reference>
<dbReference type="Gene3D" id="3.30.1050.30">
    <property type="match status" value="1"/>
</dbReference>
<evidence type="ECO:0000313" key="7">
    <source>
        <dbReference type="EMBL" id="MBB3053126.1"/>
    </source>
</evidence>
<dbReference type="GO" id="GO:0008168">
    <property type="term" value="F:methyltransferase activity"/>
    <property type="evidence" value="ECO:0007669"/>
    <property type="project" value="UniProtKB-KW"/>
</dbReference>
<gene>
    <name evidence="7" type="ORF">FHS23_004169</name>
</gene>
<keyword evidence="8" id="KW-1185">Reference proteome</keyword>
<evidence type="ECO:0000256" key="2">
    <source>
        <dbReference type="ARBA" id="ARBA00022603"/>
    </source>
</evidence>
<protein>
    <submittedName>
        <fullName evidence="7">8-demethyl-8-alpha-L-rhamnosyltetracenomycin-C 2'-O-methyltransferase</fullName>
        <ecNumber evidence="7">2.1.1.305</ecNumber>
    </submittedName>
</protein>
<proteinExistence type="predicted"/>
<evidence type="ECO:0000313" key="8">
    <source>
        <dbReference type="Proteomes" id="UP000550714"/>
    </source>
</evidence>
<name>A0A839S5T7_9PSEU</name>
<keyword evidence="4" id="KW-0949">S-adenosyl-L-methionine</keyword>
<keyword evidence="3 7" id="KW-0808">Transferase</keyword>
<dbReference type="EMBL" id="JACHWU010000007">
    <property type="protein sequence ID" value="MBB3053126.1"/>
    <property type="molecule type" value="Genomic_DNA"/>
</dbReference>
<accession>A0A839S5T7</accession>
<feature type="domain" description="Methyltransferase MycE N-terminal" evidence="6">
    <location>
        <begin position="8"/>
        <end position="116"/>
    </location>
</feature>
<dbReference type="AlphaFoldDB" id="A0A839S5T7"/>